<dbReference type="CTD" id="8581709"/>
<proteinExistence type="predicted"/>
<keyword evidence="2" id="KW-1185">Reference proteome</keyword>
<evidence type="ECO:0000313" key="2">
    <source>
        <dbReference type="Proteomes" id="UP000008549"/>
    </source>
</evidence>
<organism evidence="1 2">
    <name type="scientific">Caenorhabditis briggsae</name>
    <dbReference type="NCBI Taxonomy" id="6238"/>
    <lineage>
        <taxon>Eukaryota</taxon>
        <taxon>Metazoa</taxon>
        <taxon>Ecdysozoa</taxon>
        <taxon>Nematoda</taxon>
        <taxon>Chromadorea</taxon>
        <taxon>Rhabditida</taxon>
        <taxon>Rhabditina</taxon>
        <taxon>Rhabditomorpha</taxon>
        <taxon>Rhabditoidea</taxon>
        <taxon>Rhabditidae</taxon>
        <taxon>Peloderinae</taxon>
        <taxon>Caenorhabditis</taxon>
    </lineage>
</organism>
<evidence type="ECO:0000313" key="1">
    <source>
        <dbReference type="EMBL" id="CAP31420.1"/>
    </source>
</evidence>
<dbReference type="WormBase" id="CBG12438">
    <property type="protein sequence ID" value="CBP17516"/>
    <property type="gene ID" value="WBGene00033390"/>
</dbReference>
<protein>
    <submittedName>
        <fullName evidence="1">Protein CBG12438</fullName>
    </submittedName>
</protein>
<gene>
    <name evidence="1 3" type="ORF">CBG12438</name>
    <name evidence="1" type="ORF">CBG_12438</name>
</gene>
<reference evidence="1 2" key="2">
    <citation type="journal article" date="2011" name="PLoS Genet.">
        <title>Caenorhabditis briggsae recombinant inbred line genotypes reveal inter-strain incompatibility and the evolution of recombination.</title>
        <authorList>
            <person name="Ross J.A."/>
            <person name="Koboldt D.C."/>
            <person name="Staisch J.E."/>
            <person name="Chamberlin H.M."/>
            <person name="Gupta B.P."/>
            <person name="Miller R.D."/>
            <person name="Baird S.E."/>
            <person name="Haag E.S."/>
        </authorList>
    </citation>
    <scope>NUCLEOTIDE SEQUENCE [LARGE SCALE GENOMIC DNA]</scope>
    <source>
        <strain evidence="1 2">AF16</strain>
    </source>
</reference>
<dbReference type="KEGG" id="cbr:CBG_12438"/>
<sequence>MVLSTSQPTCDKKIIEKVFRILLIVNIKFPSHFDQTEVELVGFKQSELTFYSNLKKIDNISSSFDQESRISIRTMNYSENGTNANQHDLLQTDEIVKNLETNLIFVPYPLFSKCKL</sequence>
<dbReference type="Proteomes" id="UP000008549">
    <property type="component" value="Unassembled WGS sequence"/>
</dbReference>
<accession>A8XFF9</accession>
<evidence type="ECO:0000313" key="3">
    <source>
        <dbReference type="WormBase" id="CBG12438"/>
    </source>
</evidence>
<dbReference type="RefSeq" id="XP_002639716.1">
    <property type="nucleotide sequence ID" value="XM_002639670.1"/>
</dbReference>
<reference evidence="1 2" key="1">
    <citation type="journal article" date="2003" name="PLoS Biol.">
        <title>The genome sequence of Caenorhabditis briggsae: a platform for comparative genomics.</title>
        <authorList>
            <person name="Stein L.D."/>
            <person name="Bao Z."/>
            <person name="Blasiar D."/>
            <person name="Blumenthal T."/>
            <person name="Brent M.R."/>
            <person name="Chen N."/>
            <person name="Chinwalla A."/>
            <person name="Clarke L."/>
            <person name="Clee C."/>
            <person name="Coghlan A."/>
            <person name="Coulson A."/>
            <person name="D'Eustachio P."/>
            <person name="Fitch D.H."/>
            <person name="Fulton L.A."/>
            <person name="Fulton R.E."/>
            <person name="Griffiths-Jones S."/>
            <person name="Harris T.W."/>
            <person name="Hillier L.W."/>
            <person name="Kamath R."/>
            <person name="Kuwabara P.E."/>
            <person name="Mardis E.R."/>
            <person name="Marra M.A."/>
            <person name="Miner T.L."/>
            <person name="Minx P."/>
            <person name="Mullikin J.C."/>
            <person name="Plumb R.W."/>
            <person name="Rogers J."/>
            <person name="Schein J.E."/>
            <person name="Sohrmann M."/>
            <person name="Spieth J."/>
            <person name="Stajich J.E."/>
            <person name="Wei C."/>
            <person name="Willey D."/>
            <person name="Wilson R.K."/>
            <person name="Durbin R."/>
            <person name="Waterston R.H."/>
        </authorList>
    </citation>
    <scope>NUCLEOTIDE SEQUENCE [LARGE SCALE GENOMIC DNA]</scope>
    <source>
        <strain evidence="1 2">AF16</strain>
    </source>
</reference>
<dbReference type="EMBL" id="HE600913">
    <property type="protein sequence ID" value="CAP31420.1"/>
    <property type="molecule type" value="Genomic_DNA"/>
</dbReference>
<dbReference type="InParanoid" id="A8XFF9"/>
<name>A8XFF9_CAEBR</name>
<dbReference type="GeneID" id="8581709"/>
<dbReference type="AlphaFoldDB" id="A8XFF9"/>
<dbReference type="HOGENOM" id="CLU_2401617_0_0_1"/>